<dbReference type="RefSeq" id="WP_086469595.1">
    <property type="nucleotide sequence ID" value="NZ_FXWK01000001.1"/>
</dbReference>
<dbReference type="AlphaFoldDB" id="A0A1Y6ETA3"/>
<dbReference type="GO" id="GO:0016301">
    <property type="term" value="F:kinase activity"/>
    <property type="evidence" value="ECO:0007669"/>
    <property type="project" value="UniProtKB-KW"/>
</dbReference>
<dbReference type="InterPro" id="IPR027417">
    <property type="entry name" value="P-loop_NTPase"/>
</dbReference>
<dbReference type="Gene3D" id="3.40.50.300">
    <property type="entry name" value="P-loop containing nucleotide triphosphate hydrolases"/>
    <property type="match status" value="1"/>
</dbReference>
<proteinExistence type="predicted"/>
<evidence type="ECO:0000313" key="2">
    <source>
        <dbReference type="Proteomes" id="UP000194474"/>
    </source>
</evidence>
<dbReference type="OrthoDB" id="7210594at2"/>
<dbReference type="PANTHER" id="PTHR37816">
    <property type="entry name" value="YALI0E33011P"/>
    <property type="match status" value="1"/>
</dbReference>
<dbReference type="Proteomes" id="UP000194474">
    <property type="component" value="Unassembled WGS sequence"/>
</dbReference>
<keyword evidence="1" id="KW-0808">Transferase</keyword>
<evidence type="ECO:0000313" key="1">
    <source>
        <dbReference type="EMBL" id="SMQ65526.1"/>
    </source>
</evidence>
<organism evidence="1 2">
    <name type="scientific">Devosia lucknowensis</name>
    <dbReference type="NCBI Taxonomy" id="1096929"/>
    <lineage>
        <taxon>Bacteria</taxon>
        <taxon>Pseudomonadati</taxon>
        <taxon>Pseudomonadota</taxon>
        <taxon>Alphaproteobacteria</taxon>
        <taxon>Hyphomicrobiales</taxon>
        <taxon>Devosiaceae</taxon>
        <taxon>Devosia</taxon>
    </lineage>
</organism>
<dbReference type="EMBL" id="FXWK01000001">
    <property type="protein sequence ID" value="SMQ65526.1"/>
    <property type="molecule type" value="Genomic_DNA"/>
</dbReference>
<dbReference type="PANTHER" id="PTHR37816:SF1">
    <property type="entry name" value="TOXIN"/>
    <property type="match status" value="1"/>
</dbReference>
<accession>A0A1Y6ETA3</accession>
<keyword evidence="1" id="KW-0418">Kinase</keyword>
<dbReference type="InterPro" id="IPR052922">
    <property type="entry name" value="Cytidylate_Kinase-2"/>
</dbReference>
<protein>
    <submittedName>
        <fullName evidence="1">Adenylate kinase</fullName>
    </submittedName>
</protein>
<keyword evidence="2" id="KW-1185">Reference proteome</keyword>
<sequence length="181" mass="20119">MSNIPPLATLGRRILICGPSNAGKSTLAIALAQELEVPAVHLDLLHHLPNTDWQPRPRHDFHALHAQAVAEDGWVIEGNYFALLQERLDRATGVILLGTRRVPALFRYLRRTVGGGPRAGHLEGAVDRLNANMLRFILIEQPRKRDRDRALLRAAGLPMVETAGMTDLRKLYTVWSLPPPA</sequence>
<name>A0A1Y6ETA3_9HYPH</name>
<dbReference type="SUPFAM" id="SSF52540">
    <property type="entry name" value="P-loop containing nucleoside triphosphate hydrolases"/>
    <property type="match status" value="1"/>
</dbReference>
<gene>
    <name evidence="1" type="ORF">SAMN06295905_1248</name>
</gene>
<dbReference type="CDD" id="cd02019">
    <property type="entry name" value="NK"/>
    <property type="match status" value="1"/>
</dbReference>
<reference evidence="2" key="1">
    <citation type="submission" date="2017-04" db="EMBL/GenBank/DDBJ databases">
        <authorList>
            <person name="Varghese N."/>
            <person name="Submissions S."/>
        </authorList>
    </citation>
    <scope>NUCLEOTIDE SEQUENCE [LARGE SCALE GENOMIC DNA]</scope>
</reference>